<protein>
    <recommendedName>
        <fullName evidence="4">TIGR02206 family membrane protein</fullName>
    </recommendedName>
</protein>
<feature type="transmembrane region" description="Helical" evidence="1">
    <location>
        <begin position="162"/>
        <end position="184"/>
    </location>
</feature>
<evidence type="ECO:0008006" key="4">
    <source>
        <dbReference type="Google" id="ProtNLM"/>
    </source>
</evidence>
<dbReference type="RefSeq" id="WP_284305819.1">
    <property type="nucleotide sequence ID" value="NZ_BSUO01000001.1"/>
</dbReference>
<keyword evidence="1" id="KW-1133">Transmembrane helix</keyword>
<comment type="caution">
    <text evidence="2">The sequence shown here is derived from an EMBL/GenBank/DDBJ whole genome shotgun (WGS) entry which is preliminary data.</text>
</comment>
<evidence type="ECO:0000313" key="3">
    <source>
        <dbReference type="Proteomes" id="UP001157126"/>
    </source>
</evidence>
<feature type="transmembrane region" description="Helical" evidence="1">
    <location>
        <begin position="43"/>
        <end position="64"/>
    </location>
</feature>
<reference evidence="3" key="1">
    <citation type="journal article" date="2019" name="Int. J. Syst. Evol. Microbiol.">
        <title>The Global Catalogue of Microorganisms (GCM) 10K type strain sequencing project: providing services to taxonomists for standard genome sequencing and annotation.</title>
        <authorList>
            <consortium name="The Broad Institute Genomics Platform"/>
            <consortium name="The Broad Institute Genome Sequencing Center for Infectious Disease"/>
            <person name="Wu L."/>
            <person name="Ma J."/>
        </authorList>
    </citation>
    <scope>NUCLEOTIDE SEQUENCE [LARGE SCALE GENOMIC DNA]</scope>
    <source>
        <strain evidence="3">NBRC 113072</strain>
    </source>
</reference>
<evidence type="ECO:0000256" key="1">
    <source>
        <dbReference type="SAM" id="Phobius"/>
    </source>
</evidence>
<dbReference type="InterPro" id="IPR011737">
    <property type="entry name" value="CHP02206_TP0381"/>
</dbReference>
<evidence type="ECO:0000313" key="2">
    <source>
        <dbReference type="EMBL" id="GMA38792.1"/>
    </source>
</evidence>
<feature type="transmembrane region" description="Helical" evidence="1">
    <location>
        <begin position="130"/>
        <end position="150"/>
    </location>
</feature>
<gene>
    <name evidence="2" type="ORF">GCM10025883_08370</name>
</gene>
<dbReference type="Pfam" id="PF14808">
    <property type="entry name" value="TMEM164"/>
    <property type="match status" value="1"/>
</dbReference>
<dbReference type="Proteomes" id="UP001157126">
    <property type="component" value="Unassembled WGS sequence"/>
</dbReference>
<keyword evidence="3" id="KW-1185">Reference proteome</keyword>
<organism evidence="2 3">
    <name type="scientific">Mobilicoccus caccae</name>
    <dbReference type="NCBI Taxonomy" id="1859295"/>
    <lineage>
        <taxon>Bacteria</taxon>
        <taxon>Bacillati</taxon>
        <taxon>Actinomycetota</taxon>
        <taxon>Actinomycetes</taxon>
        <taxon>Micrococcales</taxon>
        <taxon>Dermatophilaceae</taxon>
        <taxon>Mobilicoccus</taxon>
    </lineage>
</organism>
<feature type="transmembrane region" description="Helical" evidence="1">
    <location>
        <begin position="18"/>
        <end position="36"/>
    </location>
</feature>
<sequence>MAGVPEIGFMQNYSTPHLVVLAITIVAIAVGVPAARRPGAERWVGAFGWVMLAAGLGWMVWWWLPGHFDVHQSLPFHLSDWLRVITGVALITRSGWAVVMSYYWGLTLNLQAVLTPDLVYFRNPALEFGMYWFLHVVALVAPIVLVWGLGYRPTWRGFAAGYLTTLGWAGVALAVNAVLGTNYGFVSEPPGVASALDLLGPWPWYLLSVAALLAVVFAAMTWPWTTDRARAASVACPSGLVRRRVARDERAVRRTGVISSRRGDTIEA</sequence>
<proteinExistence type="predicted"/>
<keyword evidence="1" id="KW-0472">Membrane</keyword>
<dbReference type="NCBIfam" id="TIGR02206">
    <property type="entry name" value="intg_mem_TP0381"/>
    <property type="match status" value="1"/>
</dbReference>
<keyword evidence="1" id="KW-0812">Transmembrane</keyword>
<dbReference type="EMBL" id="BSUO01000001">
    <property type="protein sequence ID" value="GMA38792.1"/>
    <property type="molecule type" value="Genomic_DNA"/>
</dbReference>
<accession>A0ABQ6INN3</accession>
<name>A0ABQ6INN3_9MICO</name>
<feature type="transmembrane region" description="Helical" evidence="1">
    <location>
        <begin position="204"/>
        <end position="224"/>
    </location>
</feature>